<comment type="caution">
    <text evidence="6">The sequence shown here is derived from an EMBL/GenBank/DDBJ whole genome shotgun (WGS) entry which is preliminary data.</text>
</comment>
<reference evidence="6" key="2">
    <citation type="submission" date="2022-01" db="EMBL/GenBank/DDBJ databases">
        <authorList>
            <person name="Zivanovic Y."/>
            <person name="Moreira D."/>
            <person name="Lopez-Garcia P."/>
        </authorList>
    </citation>
    <scope>NUCLEOTIDE SEQUENCE</scope>
    <source>
        <strain evidence="6">G9</strain>
    </source>
</reference>
<evidence type="ECO:0000256" key="1">
    <source>
        <dbReference type="ARBA" id="ARBA00004196"/>
    </source>
</evidence>
<evidence type="ECO:0000256" key="4">
    <source>
        <dbReference type="ARBA" id="ARBA00022729"/>
    </source>
</evidence>
<accession>A0ABT6F1G6</accession>
<evidence type="ECO:0000256" key="3">
    <source>
        <dbReference type="ARBA" id="ARBA00022448"/>
    </source>
</evidence>
<dbReference type="Proteomes" id="UP001154265">
    <property type="component" value="Unassembled WGS sequence"/>
</dbReference>
<evidence type="ECO:0000259" key="5">
    <source>
        <dbReference type="Pfam" id="PF00496"/>
    </source>
</evidence>
<keyword evidence="7" id="KW-1185">Reference proteome</keyword>
<dbReference type="PIRSF" id="PIRSF002741">
    <property type="entry name" value="MppA"/>
    <property type="match status" value="1"/>
</dbReference>
<dbReference type="SUPFAM" id="SSF53850">
    <property type="entry name" value="Periplasmic binding protein-like II"/>
    <property type="match status" value="1"/>
</dbReference>
<dbReference type="Gene3D" id="3.40.190.10">
    <property type="entry name" value="Periplasmic binding protein-like II"/>
    <property type="match status" value="1"/>
</dbReference>
<dbReference type="CDD" id="cd08519">
    <property type="entry name" value="PBP2_NikA_DppA_OppA_like_20"/>
    <property type="match status" value="1"/>
</dbReference>
<proteinExistence type="inferred from homology"/>
<keyword evidence="3" id="KW-0813">Transport</keyword>
<comment type="subcellular location">
    <subcellularLocation>
        <location evidence="1">Cell envelope</location>
    </subcellularLocation>
</comment>
<dbReference type="PROSITE" id="PS51257">
    <property type="entry name" value="PROKAR_LIPOPROTEIN"/>
    <property type="match status" value="1"/>
</dbReference>
<dbReference type="InterPro" id="IPR000914">
    <property type="entry name" value="SBP_5_dom"/>
</dbReference>
<keyword evidence="4" id="KW-0732">Signal</keyword>
<evidence type="ECO:0000313" key="6">
    <source>
        <dbReference type="EMBL" id="MDG2991698.1"/>
    </source>
</evidence>
<dbReference type="RefSeq" id="WP_277867560.1">
    <property type="nucleotide sequence ID" value="NZ_JAKKUT010000002.1"/>
</dbReference>
<comment type="similarity">
    <text evidence="2">Belongs to the bacterial solute-binding protein 5 family.</text>
</comment>
<dbReference type="Gene3D" id="3.10.105.10">
    <property type="entry name" value="Dipeptide-binding Protein, Domain 3"/>
    <property type="match status" value="1"/>
</dbReference>
<dbReference type="EMBL" id="JAKKUT010000002">
    <property type="protein sequence ID" value="MDG2991698.1"/>
    <property type="molecule type" value="Genomic_DNA"/>
</dbReference>
<evidence type="ECO:0000313" key="7">
    <source>
        <dbReference type="Proteomes" id="UP001154265"/>
    </source>
</evidence>
<dbReference type="PANTHER" id="PTHR30290:SF10">
    <property type="entry name" value="PERIPLASMIC OLIGOPEPTIDE-BINDING PROTEIN-RELATED"/>
    <property type="match status" value="1"/>
</dbReference>
<reference evidence="6" key="1">
    <citation type="journal article" date="2022" name="Genome Biol. Evol.">
        <title>A New Gene Family Diagnostic for Intracellular Biomineralization of Amorphous Ca Carbonates by Cyanobacteria.</title>
        <authorList>
            <person name="Benzerara K."/>
            <person name="Duprat E."/>
            <person name="Bitard-Feildel T."/>
            <person name="Caumes G."/>
            <person name="Cassier-Chauvat C."/>
            <person name="Chauvat F."/>
            <person name="Dezi M."/>
            <person name="Diop S.I."/>
            <person name="Gaschignard G."/>
            <person name="Gorgen S."/>
            <person name="Gugger M."/>
            <person name="Lopez-Garcia P."/>
            <person name="Millet M."/>
            <person name="Skouri-Panet F."/>
            <person name="Moreira D."/>
            <person name="Callebaut I."/>
        </authorList>
    </citation>
    <scope>NUCLEOTIDE SEQUENCE</scope>
    <source>
        <strain evidence="6">G9</strain>
    </source>
</reference>
<organism evidence="6 7">
    <name type="scientific">Candidatus Synechococcus calcipolaris G9</name>
    <dbReference type="NCBI Taxonomy" id="1497997"/>
    <lineage>
        <taxon>Bacteria</taxon>
        <taxon>Bacillati</taxon>
        <taxon>Cyanobacteriota</taxon>
        <taxon>Cyanophyceae</taxon>
        <taxon>Synechococcales</taxon>
        <taxon>Synechococcaceae</taxon>
        <taxon>Synechococcus</taxon>
    </lineage>
</organism>
<dbReference type="InterPro" id="IPR039424">
    <property type="entry name" value="SBP_5"/>
</dbReference>
<protein>
    <submittedName>
        <fullName evidence="6">ABC transporter substrate-binding protein</fullName>
    </submittedName>
</protein>
<evidence type="ECO:0000256" key="2">
    <source>
        <dbReference type="ARBA" id="ARBA00005695"/>
    </source>
</evidence>
<dbReference type="PANTHER" id="PTHR30290">
    <property type="entry name" value="PERIPLASMIC BINDING COMPONENT OF ABC TRANSPORTER"/>
    <property type="match status" value="1"/>
</dbReference>
<sequence>MIKRCDRWVWQRWISLFLLFVLTACTPSLGDRALGDGEARGQTVVIGTTARLRTLDPADAYEVLAGTLLYNLGDRLYTYKSGTTELIPQLATALPEVSEDGLTYRIPLRQDVTFHDGTPFNAAAMVFSLKRFMESGGQPSALLAGKIAEIRAIADYDLELRLTQPFVALPELLTFSGLCAVSPTAYGDQETFLPTQFVGTGPFRLVYYGTDSIRLEPFQNYWGEPAQNPGVSIQIFSSSANLYNSFRTGSIDIAAGALDPNQIKALSQQQSDHPWREITGSGNIISVLSINLRQPPWDQQPARQALAASINRQRLQERVFLGQAEPLYSLVPTIFPASQPDFQQYGPTTPETAQRWTTQAGFSGDRPLVVNLWYRANVPSNVLAATVLKASLERDLGDLVQVQLDSSESATIYRNLDTGAYPLVLLDWYGDFFDPDNYLEPFLSCDAGSATDGCTSGASFAWGSFFYSPEANQLIDQSRTEADPDRRNALFQALQQLNAEQVAFIPLWENKNHLFAQENIEGLQLEVTQSFAFSTLSKQPTP</sequence>
<feature type="domain" description="Solute-binding protein family 5" evidence="5">
    <location>
        <begin position="85"/>
        <end position="448"/>
    </location>
</feature>
<dbReference type="InterPro" id="IPR030678">
    <property type="entry name" value="Peptide/Ni-bd"/>
</dbReference>
<gene>
    <name evidence="6" type="ORF">L3556_12255</name>
</gene>
<dbReference type="Pfam" id="PF00496">
    <property type="entry name" value="SBP_bac_5"/>
    <property type="match status" value="1"/>
</dbReference>
<name>A0ABT6F1G6_9SYNE</name>